<keyword evidence="2" id="KW-1185">Reference proteome</keyword>
<name>A0A246JEF2_9BURK</name>
<sequence>MGVRRHVHERGLARMQVRKLAGRPAFDNSASMTLKARLSGIHPFLQRPRTGLCGSMIDGV</sequence>
<reference evidence="1 2" key="1">
    <citation type="journal article" date="2008" name="Int. J. Syst. Evol. Microbiol.">
        <title>Description of Roseateles aquatilis sp. nov. and Roseateles terrae sp. nov., in the class Betaproteobacteria, and emended description of the genus Roseateles.</title>
        <authorList>
            <person name="Gomila M."/>
            <person name="Bowien B."/>
            <person name="Falsen E."/>
            <person name="Moore E.R."/>
            <person name="Lalucat J."/>
        </authorList>
    </citation>
    <scope>NUCLEOTIDE SEQUENCE [LARGE SCALE GENOMIC DNA]</scope>
    <source>
        <strain evidence="1 2">CCUG 48205</strain>
    </source>
</reference>
<gene>
    <name evidence="1" type="ORF">CDN99_11950</name>
</gene>
<evidence type="ECO:0000313" key="2">
    <source>
        <dbReference type="Proteomes" id="UP000197468"/>
    </source>
</evidence>
<organism evidence="1 2">
    <name type="scientific">Roseateles aquatilis</name>
    <dbReference type="NCBI Taxonomy" id="431061"/>
    <lineage>
        <taxon>Bacteria</taxon>
        <taxon>Pseudomonadati</taxon>
        <taxon>Pseudomonadota</taxon>
        <taxon>Betaproteobacteria</taxon>
        <taxon>Burkholderiales</taxon>
        <taxon>Sphaerotilaceae</taxon>
        <taxon>Roseateles</taxon>
    </lineage>
</organism>
<evidence type="ECO:0000313" key="1">
    <source>
        <dbReference type="EMBL" id="OWQ90867.1"/>
    </source>
</evidence>
<dbReference type="Proteomes" id="UP000197468">
    <property type="component" value="Unassembled WGS sequence"/>
</dbReference>
<dbReference type="AlphaFoldDB" id="A0A246JEF2"/>
<accession>A0A246JEF2</accession>
<proteinExistence type="predicted"/>
<comment type="caution">
    <text evidence="1">The sequence shown here is derived from an EMBL/GenBank/DDBJ whole genome shotgun (WGS) entry which is preliminary data.</text>
</comment>
<protein>
    <submittedName>
        <fullName evidence="1">Uncharacterized protein</fullName>
    </submittedName>
</protein>
<dbReference type="EMBL" id="NIOF01000004">
    <property type="protein sequence ID" value="OWQ90867.1"/>
    <property type="molecule type" value="Genomic_DNA"/>
</dbReference>